<organism evidence="9 10">
    <name type="scientific">Aliiruegeria lutimaris</name>
    <dbReference type="NCBI Taxonomy" id="571298"/>
    <lineage>
        <taxon>Bacteria</taxon>
        <taxon>Pseudomonadati</taxon>
        <taxon>Pseudomonadota</taxon>
        <taxon>Alphaproteobacteria</taxon>
        <taxon>Rhodobacterales</taxon>
        <taxon>Roseobacteraceae</taxon>
        <taxon>Aliiruegeria</taxon>
    </lineage>
</organism>
<gene>
    <name evidence="9" type="ORF">SAMN04488026_10433</name>
</gene>
<dbReference type="OrthoDB" id="354287at2"/>
<dbReference type="InterPro" id="IPR003660">
    <property type="entry name" value="HAMP_dom"/>
</dbReference>
<evidence type="ECO:0000256" key="1">
    <source>
        <dbReference type="ARBA" id="ARBA00004651"/>
    </source>
</evidence>
<reference evidence="9 10" key="1">
    <citation type="submission" date="2016-10" db="EMBL/GenBank/DDBJ databases">
        <authorList>
            <person name="de Groot N.N."/>
        </authorList>
    </citation>
    <scope>NUCLEOTIDE SEQUENCE [LARGE SCALE GENOMIC DNA]</scope>
    <source>
        <strain evidence="9 10">DSM 25294</strain>
    </source>
</reference>
<evidence type="ECO:0000259" key="8">
    <source>
        <dbReference type="PROSITE" id="PS50885"/>
    </source>
</evidence>
<dbReference type="AlphaFoldDB" id="A0A1G9CC05"/>
<dbReference type="Gene3D" id="1.10.8.500">
    <property type="entry name" value="HAMP domain in histidine kinase"/>
    <property type="match status" value="1"/>
</dbReference>
<dbReference type="Pfam" id="PF17200">
    <property type="entry name" value="sCache_2"/>
    <property type="match status" value="1"/>
</dbReference>
<keyword evidence="2" id="KW-1003">Cell membrane</keyword>
<keyword evidence="10" id="KW-1185">Reference proteome</keyword>
<sequence>MLRARLSKLSTRFYGIVALATALMAILAYALLNLAVENAYEMRNLHLRDVSETAVSMLGDLEKEVTAGRMSRQEAQAEGQRLLSDLRYGDSGYFFAFDSNHVIEVLPTKPEWVGKDKSDVKDVNGIPIYVELVKVALKDGKGSLIYHFTKPDSDVAEAKIGYVVHFEPWDWIVGTGSYVADIEADLALLNKVSFTVLGISLLVLLICSGVDVRSVTAPLSALINRMAGMCDGDHETDVPHTAARGEIGQMARSIDVFRHALVERARLEHEQVAKDAELAREREEALQHKLDMEAQQAQEAEQRRADEARHQAEREEQRAMAEAERERNRKEQAGVVAFLSQSLKGMSDGDLSIRIEQVFLAPSCVCDVIRVTATYGEGNNAAKNGQGGETDKDVADDGHAAALTRTNRLDQCLSRANSRSRGPRSP</sequence>
<dbReference type="SMART" id="SM01049">
    <property type="entry name" value="Cache_2"/>
    <property type="match status" value="1"/>
</dbReference>
<accession>A0A1G9CC05</accession>
<evidence type="ECO:0000313" key="9">
    <source>
        <dbReference type="EMBL" id="SDK49218.1"/>
    </source>
</evidence>
<dbReference type="Pfam" id="PF00672">
    <property type="entry name" value="HAMP"/>
    <property type="match status" value="1"/>
</dbReference>
<dbReference type="SUPFAM" id="SSF158472">
    <property type="entry name" value="HAMP domain-like"/>
    <property type="match status" value="1"/>
</dbReference>
<dbReference type="SMART" id="SM00304">
    <property type="entry name" value="HAMP"/>
    <property type="match status" value="1"/>
</dbReference>
<dbReference type="PROSITE" id="PS50885">
    <property type="entry name" value="HAMP"/>
    <property type="match status" value="1"/>
</dbReference>
<dbReference type="STRING" id="571298.SAMN04488026_10433"/>
<dbReference type="InterPro" id="IPR033480">
    <property type="entry name" value="sCache_2"/>
</dbReference>
<evidence type="ECO:0000256" key="4">
    <source>
        <dbReference type="ARBA" id="ARBA00022989"/>
    </source>
</evidence>
<comment type="subcellular location">
    <subcellularLocation>
        <location evidence="1">Cell membrane</location>
        <topology evidence="1">Multi-pass membrane protein</topology>
    </subcellularLocation>
</comment>
<keyword evidence="4 7" id="KW-1133">Transmembrane helix</keyword>
<name>A0A1G9CC05_9RHOB</name>
<dbReference type="GO" id="GO:0007165">
    <property type="term" value="P:signal transduction"/>
    <property type="evidence" value="ECO:0007669"/>
    <property type="project" value="InterPro"/>
</dbReference>
<keyword evidence="3 7" id="KW-0812">Transmembrane</keyword>
<evidence type="ECO:0000256" key="5">
    <source>
        <dbReference type="ARBA" id="ARBA00023136"/>
    </source>
</evidence>
<feature type="transmembrane region" description="Helical" evidence="7">
    <location>
        <begin position="12"/>
        <end position="32"/>
    </location>
</feature>
<feature type="domain" description="HAMP" evidence="8">
    <location>
        <begin position="213"/>
        <end position="266"/>
    </location>
</feature>
<feature type="region of interest" description="Disordered" evidence="6">
    <location>
        <begin position="291"/>
        <end position="331"/>
    </location>
</feature>
<dbReference type="EMBL" id="FNEK01000043">
    <property type="protein sequence ID" value="SDK49218.1"/>
    <property type="molecule type" value="Genomic_DNA"/>
</dbReference>
<dbReference type="GO" id="GO:0005886">
    <property type="term" value="C:plasma membrane"/>
    <property type="evidence" value="ECO:0007669"/>
    <property type="project" value="UniProtKB-SubCell"/>
</dbReference>
<dbReference type="RefSeq" id="WP_093159743.1">
    <property type="nucleotide sequence ID" value="NZ_FNEK01000043.1"/>
</dbReference>
<evidence type="ECO:0000256" key="7">
    <source>
        <dbReference type="SAM" id="Phobius"/>
    </source>
</evidence>
<evidence type="ECO:0000256" key="3">
    <source>
        <dbReference type="ARBA" id="ARBA00022692"/>
    </source>
</evidence>
<feature type="compositionally biased region" description="Basic and acidic residues" evidence="6">
    <location>
        <begin position="300"/>
        <end position="331"/>
    </location>
</feature>
<protein>
    <submittedName>
        <fullName evidence="9">Methyl-accepting chemotaxis sensory transducer with Cache sensor</fullName>
    </submittedName>
</protein>
<dbReference type="Proteomes" id="UP000199382">
    <property type="component" value="Unassembled WGS sequence"/>
</dbReference>
<proteinExistence type="predicted"/>
<keyword evidence="5 7" id="KW-0472">Membrane</keyword>
<evidence type="ECO:0000313" key="10">
    <source>
        <dbReference type="Proteomes" id="UP000199382"/>
    </source>
</evidence>
<evidence type="ECO:0000256" key="6">
    <source>
        <dbReference type="SAM" id="MobiDB-lite"/>
    </source>
</evidence>
<dbReference type="Gene3D" id="3.30.450.20">
    <property type="entry name" value="PAS domain"/>
    <property type="match status" value="1"/>
</dbReference>
<evidence type="ECO:0000256" key="2">
    <source>
        <dbReference type="ARBA" id="ARBA00022475"/>
    </source>
</evidence>